<dbReference type="Gene3D" id="1.20.120.910">
    <property type="entry name" value="DksA, coiled-coil domain"/>
    <property type="match status" value="1"/>
</dbReference>
<dbReference type="GO" id="GO:0008270">
    <property type="term" value="F:zinc ion binding"/>
    <property type="evidence" value="ECO:0007669"/>
    <property type="project" value="UniProtKB-KW"/>
</dbReference>
<dbReference type="PANTHER" id="PTHR33823">
    <property type="entry name" value="RNA POLYMERASE-BINDING TRANSCRIPTION FACTOR DKSA-RELATED"/>
    <property type="match status" value="1"/>
</dbReference>
<gene>
    <name evidence="6" type="ORF">SAMN05216325_101137</name>
</gene>
<reference evidence="6 7" key="1">
    <citation type="submission" date="2016-10" db="EMBL/GenBank/DDBJ databases">
        <authorList>
            <person name="de Groot N.N."/>
        </authorList>
    </citation>
    <scope>NUCLEOTIDE SEQUENCE [LARGE SCALE GENOMIC DNA]</scope>
    <source>
        <strain evidence="6 7">Nm22</strain>
    </source>
</reference>
<keyword evidence="3" id="KW-0862">Zinc</keyword>
<dbReference type="RefSeq" id="WP_090627001.1">
    <property type="nucleotide sequence ID" value="NZ_FOCP01000001.1"/>
</dbReference>
<protein>
    <submittedName>
        <fullName evidence="6">Transcriptional regulator, TraR/DksA family</fullName>
    </submittedName>
</protein>
<dbReference type="EMBL" id="FOCP01000001">
    <property type="protein sequence ID" value="SEM69850.1"/>
    <property type="molecule type" value="Genomic_DNA"/>
</dbReference>
<dbReference type="AlphaFoldDB" id="A0A1H8AGL2"/>
<dbReference type="Pfam" id="PF01258">
    <property type="entry name" value="zf-dskA_traR"/>
    <property type="match status" value="1"/>
</dbReference>
<name>A0A1H8AGL2_9PROT</name>
<accession>A0A1H8AGL2</accession>
<organism evidence="6 7">
    <name type="scientific">Nitrosomonas marina</name>
    <dbReference type="NCBI Taxonomy" id="917"/>
    <lineage>
        <taxon>Bacteria</taxon>
        <taxon>Pseudomonadati</taxon>
        <taxon>Pseudomonadota</taxon>
        <taxon>Betaproteobacteria</taxon>
        <taxon>Nitrosomonadales</taxon>
        <taxon>Nitrosomonadaceae</taxon>
        <taxon>Nitrosomonas</taxon>
    </lineage>
</organism>
<dbReference type="SUPFAM" id="SSF57716">
    <property type="entry name" value="Glucocorticoid receptor-like (DNA-binding domain)"/>
    <property type="match status" value="1"/>
</dbReference>
<dbReference type="STRING" id="917.SAMN05216326_12360"/>
<evidence type="ECO:0000259" key="5">
    <source>
        <dbReference type="Pfam" id="PF01258"/>
    </source>
</evidence>
<dbReference type="PROSITE" id="PS51128">
    <property type="entry name" value="ZF_DKSA_2"/>
    <property type="match status" value="1"/>
</dbReference>
<evidence type="ECO:0000256" key="4">
    <source>
        <dbReference type="PROSITE-ProRule" id="PRU00510"/>
    </source>
</evidence>
<sequence>MANFTEEQLAQIKSALHKRYLELQKEIRNELVQSGEEFDIRQADDINNILADVDTALVDKQINEMRELEMSEKYLMELEFGDCVDCGEEIGFERLIANPSAQRCIACQRKYEKLYPHESNPSL</sequence>
<evidence type="ECO:0000256" key="1">
    <source>
        <dbReference type="ARBA" id="ARBA00022723"/>
    </source>
</evidence>
<feature type="zinc finger region" description="dksA C4-type" evidence="4">
    <location>
        <begin position="83"/>
        <end position="107"/>
    </location>
</feature>
<evidence type="ECO:0000313" key="7">
    <source>
        <dbReference type="Proteomes" id="UP000199459"/>
    </source>
</evidence>
<dbReference type="Proteomes" id="UP000199459">
    <property type="component" value="Unassembled WGS sequence"/>
</dbReference>
<dbReference type="OrthoDB" id="9811543at2"/>
<evidence type="ECO:0000256" key="2">
    <source>
        <dbReference type="ARBA" id="ARBA00022771"/>
    </source>
</evidence>
<evidence type="ECO:0000256" key="3">
    <source>
        <dbReference type="ARBA" id="ARBA00022833"/>
    </source>
</evidence>
<feature type="domain" description="Zinc finger DksA/TraR C4-type" evidence="5">
    <location>
        <begin position="80"/>
        <end position="113"/>
    </location>
</feature>
<dbReference type="InterPro" id="IPR000962">
    <property type="entry name" value="Znf_DskA_TraR"/>
</dbReference>
<evidence type="ECO:0000313" key="6">
    <source>
        <dbReference type="EMBL" id="SEM69850.1"/>
    </source>
</evidence>
<dbReference type="PANTHER" id="PTHR33823:SF4">
    <property type="entry name" value="GENERAL STRESS PROTEIN 16O"/>
    <property type="match status" value="1"/>
</dbReference>
<keyword evidence="2" id="KW-0863">Zinc-finger</keyword>
<keyword evidence="1" id="KW-0479">Metal-binding</keyword>
<proteinExistence type="predicted"/>